<evidence type="ECO:0000313" key="2">
    <source>
        <dbReference type="EMBL" id="MFC7670908.1"/>
    </source>
</evidence>
<gene>
    <name evidence="1" type="ORF">ACFQT0_27770</name>
    <name evidence="2" type="ORF">ACFQT0_28590</name>
</gene>
<evidence type="ECO:0000313" key="1">
    <source>
        <dbReference type="EMBL" id="MFC7670759.1"/>
    </source>
</evidence>
<proteinExistence type="predicted"/>
<comment type="caution">
    <text evidence="2">The sequence shown here is derived from an EMBL/GenBank/DDBJ whole genome shotgun (WGS) entry which is preliminary data.</text>
</comment>
<sequence>MLPLLQLERNIGKFQQTIQVPEYDNVIDKLLRKAGNLNIGASFWNETYSKAQDTNGIYYLWIKSSAVSGNRKELVYDMMHELGHCLDPLKLGKENKGNAALELAREERAWALADLEFNAHPELQVDRESYSKYQNDCLATYIKALN</sequence>
<reference evidence="2" key="3">
    <citation type="submission" date="2024-09" db="EMBL/GenBank/DDBJ databases">
        <authorList>
            <person name="Sun Q."/>
            <person name="Mori K."/>
        </authorList>
    </citation>
    <scope>NUCLEOTIDE SEQUENCE</scope>
    <source>
        <strain evidence="2">JCM 19635</strain>
    </source>
</reference>
<dbReference type="Proteomes" id="UP001596513">
    <property type="component" value="Unassembled WGS sequence"/>
</dbReference>
<evidence type="ECO:0000313" key="3">
    <source>
        <dbReference type="Proteomes" id="UP001596513"/>
    </source>
</evidence>
<dbReference type="EMBL" id="JBHTEK010000004">
    <property type="protein sequence ID" value="MFC7670908.1"/>
    <property type="molecule type" value="Genomic_DNA"/>
</dbReference>
<protein>
    <submittedName>
        <fullName evidence="2">Uncharacterized protein</fullName>
    </submittedName>
</protein>
<dbReference type="RefSeq" id="WP_380206462.1">
    <property type="nucleotide sequence ID" value="NZ_JBHTEK010000004.1"/>
</dbReference>
<accession>A0ABW2UEZ5</accession>
<keyword evidence="3" id="KW-1185">Reference proteome</keyword>
<organism evidence="2 3">
    <name type="scientific">Hymenobacter humi</name>
    <dbReference type="NCBI Taxonomy" id="1411620"/>
    <lineage>
        <taxon>Bacteria</taxon>
        <taxon>Pseudomonadati</taxon>
        <taxon>Bacteroidota</taxon>
        <taxon>Cytophagia</taxon>
        <taxon>Cytophagales</taxon>
        <taxon>Hymenobacteraceae</taxon>
        <taxon>Hymenobacter</taxon>
    </lineage>
</organism>
<name>A0ABW2UEZ5_9BACT</name>
<reference evidence="2" key="1">
    <citation type="journal article" date="2014" name="Int. J. Syst. Evol. Microbiol.">
        <title>Complete genome of a new Firmicutes species belonging to the dominant human colonic microbiota ('Ruminococcus bicirculans') reveals two chromosomes and a selective capacity to utilize plant glucans.</title>
        <authorList>
            <consortium name="NISC Comparative Sequencing Program"/>
            <person name="Wegmann U."/>
            <person name="Louis P."/>
            <person name="Goesmann A."/>
            <person name="Henrissat B."/>
            <person name="Duncan S.H."/>
            <person name="Flint H.J."/>
        </authorList>
    </citation>
    <scope>NUCLEOTIDE SEQUENCE</scope>
    <source>
        <strain evidence="2">JCM 19635</strain>
    </source>
</reference>
<reference evidence="3" key="2">
    <citation type="journal article" date="2019" name="Int. J. Syst. Evol. Microbiol.">
        <title>The Global Catalogue of Microorganisms (GCM) 10K type strain sequencing project: providing services to taxonomists for standard genome sequencing and annotation.</title>
        <authorList>
            <consortium name="The Broad Institute Genomics Platform"/>
            <consortium name="The Broad Institute Genome Sequencing Center for Infectious Disease"/>
            <person name="Wu L."/>
            <person name="Ma J."/>
        </authorList>
    </citation>
    <scope>NUCLEOTIDE SEQUENCE [LARGE SCALE GENOMIC DNA]</scope>
    <source>
        <strain evidence="3">JCM 19635</strain>
    </source>
</reference>
<dbReference type="EMBL" id="JBHTEK010000004">
    <property type="protein sequence ID" value="MFC7670759.1"/>
    <property type="molecule type" value="Genomic_DNA"/>
</dbReference>